<evidence type="ECO:0000313" key="1">
    <source>
        <dbReference type="EMBL" id="KAI3763475.1"/>
    </source>
</evidence>
<sequence length="69" mass="8007">MCLGTSHHIGPLRAFASPNLKLYLYMSINNQLHGNQCINYMNYVDDVKEGFSKSQRKIEREQELMPLGY</sequence>
<name>A0ACB9EXX1_CICIN</name>
<proteinExistence type="predicted"/>
<accession>A0ACB9EXX1</accession>
<reference evidence="2" key="1">
    <citation type="journal article" date="2022" name="Mol. Ecol. Resour.">
        <title>The genomes of chicory, endive, great burdock and yacon provide insights into Asteraceae palaeo-polyploidization history and plant inulin production.</title>
        <authorList>
            <person name="Fan W."/>
            <person name="Wang S."/>
            <person name="Wang H."/>
            <person name="Wang A."/>
            <person name="Jiang F."/>
            <person name="Liu H."/>
            <person name="Zhao H."/>
            <person name="Xu D."/>
            <person name="Zhang Y."/>
        </authorList>
    </citation>
    <scope>NUCLEOTIDE SEQUENCE [LARGE SCALE GENOMIC DNA]</scope>
    <source>
        <strain evidence="2">cv. Punajuju</strain>
    </source>
</reference>
<dbReference type="Proteomes" id="UP001055811">
    <property type="component" value="Linkage Group LG03"/>
</dbReference>
<keyword evidence="2" id="KW-1185">Reference proteome</keyword>
<protein>
    <submittedName>
        <fullName evidence="1">Uncharacterized protein</fullName>
    </submittedName>
</protein>
<evidence type="ECO:0000313" key="2">
    <source>
        <dbReference type="Proteomes" id="UP001055811"/>
    </source>
</evidence>
<organism evidence="1 2">
    <name type="scientific">Cichorium intybus</name>
    <name type="common">Chicory</name>
    <dbReference type="NCBI Taxonomy" id="13427"/>
    <lineage>
        <taxon>Eukaryota</taxon>
        <taxon>Viridiplantae</taxon>
        <taxon>Streptophyta</taxon>
        <taxon>Embryophyta</taxon>
        <taxon>Tracheophyta</taxon>
        <taxon>Spermatophyta</taxon>
        <taxon>Magnoliopsida</taxon>
        <taxon>eudicotyledons</taxon>
        <taxon>Gunneridae</taxon>
        <taxon>Pentapetalae</taxon>
        <taxon>asterids</taxon>
        <taxon>campanulids</taxon>
        <taxon>Asterales</taxon>
        <taxon>Asteraceae</taxon>
        <taxon>Cichorioideae</taxon>
        <taxon>Cichorieae</taxon>
        <taxon>Cichoriinae</taxon>
        <taxon>Cichorium</taxon>
    </lineage>
</organism>
<gene>
    <name evidence="1" type="ORF">L2E82_13362</name>
</gene>
<dbReference type="EMBL" id="CM042011">
    <property type="protein sequence ID" value="KAI3763475.1"/>
    <property type="molecule type" value="Genomic_DNA"/>
</dbReference>
<comment type="caution">
    <text evidence="1">The sequence shown here is derived from an EMBL/GenBank/DDBJ whole genome shotgun (WGS) entry which is preliminary data.</text>
</comment>
<reference evidence="1 2" key="2">
    <citation type="journal article" date="2022" name="Mol. Ecol. Resour.">
        <title>The genomes of chicory, endive, great burdock and yacon provide insights into Asteraceae paleo-polyploidization history and plant inulin production.</title>
        <authorList>
            <person name="Fan W."/>
            <person name="Wang S."/>
            <person name="Wang H."/>
            <person name="Wang A."/>
            <person name="Jiang F."/>
            <person name="Liu H."/>
            <person name="Zhao H."/>
            <person name="Xu D."/>
            <person name="Zhang Y."/>
        </authorList>
    </citation>
    <scope>NUCLEOTIDE SEQUENCE [LARGE SCALE GENOMIC DNA]</scope>
    <source>
        <strain evidence="2">cv. Punajuju</strain>
        <tissue evidence="1">Leaves</tissue>
    </source>
</reference>